<dbReference type="EnsemblMetazoa" id="XM_014401489.1">
    <property type="protein sequence ID" value="XP_014256975.1"/>
    <property type="gene ID" value="LOC106670844"/>
</dbReference>
<dbReference type="KEGG" id="clec:106670844"/>
<dbReference type="AlphaFoldDB" id="A0A8I6S4I1"/>
<organism evidence="1 2">
    <name type="scientific">Cimex lectularius</name>
    <name type="common">Bed bug</name>
    <name type="synonym">Acanthia lectularia</name>
    <dbReference type="NCBI Taxonomy" id="79782"/>
    <lineage>
        <taxon>Eukaryota</taxon>
        <taxon>Metazoa</taxon>
        <taxon>Ecdysozoa</taxon>
        <taxon>Arthropoda</taxon>
        <taxon>Hexapoda</taxon>
        <taxon>Insecta</taxon>
        <taxon>Pterygota</taxon>
        <taxon>Neoptera</taxon>
        <taxon>Paraneoptera</taxon>
        <taxon>Hemiptera</taxon>
        <taxon>Heteroptera</taxon>
        <taxon>Panheteroptera</taxon>
        <taxon>Cimicomorpha</taxon>
        <taxon>Cimicidae</taxon>
        <taxon>Cimex</taxon>
    </lineage>
</organism>
<dbReference type="GeneID" id="106670844"/>
<dbReference type="Proteomes" id="UP000494040">
    <property type="component" value="Unassembled WGS sequence"/>
</dbReference>
<sequence length="354" mass="40238">MPRHLHLIQPLLVQLYQDQFEFMSRHSHLVLLTQVQPYAGMSDSLELLNRLSVSNVLLDNRMYNLKAKIAGKKDEVGRIEDEIRREQSDLARIEEDLSDGKSKEGKLLKTVQGLQQTKSMLANLKSTLERGIRSVQENFSRVVSERNGILDRYRRTIEAHRTGYESLKAYRSISAKRAERASLKILIKKCRFDLLEYKAKVAKLRKISALRLNSAVVEFAKLMVTMKNASLLQVQPQPYRRTDDFSEEKAALARSGVTLTVRKVPMKMTILQSGFTSIKERIGVKSTFTSPYVWEEGGPKSFQEEFTPQAASSQNPLEYTFPPGTSISIVSPTVEDPSMSMDDISQNISAIFQF</sequence>
<accession>A0A8I6S4I1</accession>
<evidence type="ECO:0000313" key="1">
    <source>
        <dbReference type="EnsemblMetazoa" id="XP_014256975.1"/>
    </source>
</evidence>
<reference evidence="1" key="1">
    <citation type="submission" date="2022-01" db="UniProtKB">
        <authorList>
            <consortium name="EnsemblMetazoa"/>
        </authorList>
    </citation>
    <scope>IDENTIFICATION</scope>
</reference>
<evidence type="ECO:0000313" key="2">
    <source>
        <dbReference type="Proteomes" id="UP000494040"/>
    </source>
</evidence>
<protein>
    <submittedName>
        <fullName evidence="1">Uncharacterized protein</fullName>
    </submittedName>
</protein>
<proteinExistence type="predicted"/>
<keyword evidence="2" id="KW-1185">Reference proteome</keyword>
<name>A0A8I6S4I1_CIMLE</name>
<dbReference type="RefSeq" id="XP_014256975.1">
    <property type="nucleotide sequence ID" value="XM_014401489.1"/>
</dbReference>